<dbReference type="PDB" id="8BAQ">
    <property type="method" value="X-ray"/>
    <property type="resolution" value="2.00 A"/>
    <property type="chains" value="A=1-207"/>
</dbReference>
<name>A0A794RBZ4_ECOLX</name>
<keyword evidence="10" id="KW-0547">Nucleotide-binding</keyword>
<feature type="domain" description="DarT" evidence="7">
    <location>
        <begin position="13"/>
        <end position="205"/>
    </location>
</feature>
<keyword evidence="10 11" id="KW-0002">3D-structure</keyword>
<sequence length="207" mass="24144">MTIQEIIQQRNIRSLFHFTHSDNLTSILDNGLMSRSELDNENNEYNYNDEERIDGHPDAICLSVSYPNAKMFYKYRCLKPGDWVILEINPSVLWAKDCAFYPTNAASNNVRFINLDLMKGAEAFSALFSENVFGIQRDVNLPSEYTTDVQAEILVFEKIPPSYIISTFHPNKESAEHFKRLYPQTIQRSYDNLNARTFYSQRHYYLG</sequence>
<keyword evidence="3 6" id="KW-0808">Transferase</keyword>
<dbReference type="GO" id="GO:0016779">
    <property type="term" value="F:nucleotidyltransferase activity"/>
    <property type="evidence" value="ECO:0007669"/>
    <property type="project" value="UniProtKB-UniRule"/>
</dbReference>
<comment type="caution">
    <text evidence="6">Lacks conserved residue(s) required for the propagation of feature annotation.</text>
</comment>
<dbReference type="RefSeq" id="WP_016243807.1">
    <property type="nucleotide sequence ID" value="NZ_BFLM01000090.1"/>
</dbReference>
<dbReference type="EMBL" id="CP026399">
    <property type="protein sequence ID" value="AUY04449.1"/>
    <property type="molecule type" value="Genomic_DNA"/>
</dbReference>
<keyword evidence="2 6" id="KW-0328">Glycosyltransferase</keyword>
<feature type="binding site" evidence="6">
    <location>
        <begin position="17"/>
        <end position="19"/>
    </location>
    <ligand>
        <name>NAD(+)</name>
        <dbReference type="ChEBI" id="CHEBI:57540"/>
    </ligand>
</feature>
<dbReference type="Pfam" id="PF14487">
    <property type="entry name" value="DarT"/>
    <property type="match status" value="1"/>
</dbReference>
<proteinExistence type="evidence at protein level"/>
<feature type="binding site" evidence="10">
    <location>
        <position position="35"/>
    </location>
    <ligand>
        <name>NAD(+)</name>
        <dbReference type="ChEBI" id="CHEBI:57540"/>
    </ligand>
</feature>
<comment type="catalytic activity">
    <reaction evidence="6">
        <text>a thymidine in DNA + NAD(+) = an N-(ADP-alpha-D-ribosyl)-thymidine in DNA + nicotinamide + H(+)</text>
        <dbReference type="Rhea" id="RHEA:71651"/>
        <dbReference type="Rhea" id="RHEA-COMP:13556"/>
        <dbReference type="Rhea" id="RHEA-COMP:18051"/>
        <dbReference type="ChEBI" id="CHEBI:15378"/>
        <dbReference type="ChEBI" id="CHEBI:17154"/>
        <dbReference type="ChEBI" id="CHEBI:57540"/>
        <dbReference type="ChEBI" id="CHEBI:137386"/>
        <dbReference type="ChEBI" id="CHEBI:191199"/>
    </reaction>
</comment>
<feature type="binding site" evidence="10">
    <location>
        <position position="31"/>
    </location>
    <ligand>
        <name>NAD(+)</name>
        <dbReference type="ChEBI" id="CHEBI:57540"/>
    </ligand>
</feature>
<evidence type="ECO:0000259" key="7">
    <source>
        <dbReference type="PROSITE" id="PS52018"/>
    </source>
</evidence>
<accession>A0A794RBZ4</accession>
<feature type="binding site" evidence="10">
    <location>
        <position position="18"/>
    </location>
    <ligand>
        <name>NAD(+)</name>
        <dbReference type="ChEBI" id="CHEBI:57540"/>
    </ligand>
</feature>
<evidence type="ECO:0007829" key="11">
    <source>
        <dbReference type="PDB" id="8BAR"/>
    </source>
</evidence>
<evidence type="ECO:0000256" key="2">
    <source>
        <dbReference type="ARBA" id="ARBA00022676"/>
    </source>
</evidence>
<reference evidence="10 11" key="2">
    <citation type="journal article" date="2023" name="Mol. Cell">
        <title>Molecular basis for the reversible ADP-ribosylation of guanosine bases.</title>
        <authorList>
            <person name="Schuller M."/>
            <person name="Raggiaschi R."/>
            <person name="Mikolcevic P."/>
            <person name="Rack J.G.M."/>
            <person name="Ariza A."/>
            <person name="Zhang Y."/>
            <person name="Ledermann R."/>
            <person name="Tang C."/>
            <person name="Mikoc A."/>
            <person name="Ahel I."/>
        </authorList>
    </citation>
    <scope>X-RAY CRYSTALLOGRAPHY (1.63 ANGSTROMS) IN COMPLEX WITH NAD(+)</scope>
</reference>
<feature type="active site" evidence="6">
    <location>
        <position position="152"/>
    </location>
</feature>
<dbReference type="PROSITE" id="PS52018">
    <property type="entry name" value="DART"/>
    <property type="match status" value="1"/>
</dbReference>
<organism evidence="8 9">
    <name type="scientific">Escherichia coli</name>
    <dbReference type="NCBI Taxonomy" id="562"/>
    <lineage>
        <taxon>Bacteria</taxon>
        <taxon>Pseudomonadati</taxon>
        <taxon>Pseudomonadota</taxon>
        <taxon>Gammaproteobacteria</taxon>
        <taxon>Enterobacterales</taxon>
        <taxon>Enterobacteriaceae</taxon>
        <taxon>Escherichia</taxon>
    </lineage>
</organism>
<dbReference type="SMR" id="A0A794RBZ4"/>
<evidence type="ECO:0000256" key="4">
    <source>
        <dbReference type="ARBA" id="ARBA00022695"/>
    </source>
</evidence>
<dbReference type="GO" id="GO:0003677">
    <property type="term" value="F:DNA binding"/>
    <property type="evidence" value="ECO:0007669"/>
    <property type="project" value="UniProtKB-UniRule"/>
</dbReference>
<gene>
    <name evidence="8" type="ORF">C3F40_23400</name>
</gene>
<dbReference type="InterPro" id="IPR029494">
    <property type="entry name" value="DarT"/>
</dbReference>
<feature type="active site" description="Proton acceptor" evidence="6">
    <location>
        <position position="52"/>
    </location>
</feature>
<evidence type="ECO:0000313" key="8">
    <source>
        <dbReference type="EMBL" id="AUY04449.1"/>
    </source>
</evidence>
<feature type="binding site" evidence="10">
    <location>
        <position position="49"/>
    </location>
    <ligand>
        <name>NAD(+)</name>
        <dbReference type="ChEBI" id="CHEBI:57540"/>
    </ligand>
</feature>
<feature type="binding site" evidence="10">
    <location>
        <position position="48"/>
    </location>
    <ligand>
        <name>NAD(+)</name>
        <dbReference type="ChEBI" id="CHEBI:57540"/>
    </ligand>
</feature>
<dbReference type="AlphaFoldDB" id="A0A794RBZ4"/>
<keyword evidence="4 6" id="KW-0548">Nucleotidyltransferase</keyword>
<evidence type="ECO:0000256" key="3">
    <source>
        <dbReference type="ARBA" id="ARBA00022679"/>
    </source>
</evidence>
<evidence type="ECO:0000256" key="1">
    <source>
        <dbReference type="ARBA" id="ARBA00022649"/>
    </source>
</evidence>
<dbReference type="GO" id="GO:0000166">
    <property type="term" value="F:nucleotide binding"/>
    <property type="evidence" value="ECO:0007669"/>
    <property type="project" value="UniProtKB-KW"/>
</dbReference>
<feature type="binding site" evidence="6 10">
    <location>
        <position position="52"/>
    </location>
    <ligand>
        <name>NAD(+)</name>
        <dbReference type="ChEBI" id="CHEBI:57540"/>
    </ligand>
</feature>
<dbReference type="PDB" id="8BAS">
    <property type="method" value="X-ray"/>
    <property type="resolution" value="1.92 A"/>
    <property type="chains" value="A=1-207"/>
</dbReference>
<keyword evidence="5 6" id="KW-0238">DNA-binding</keyword>
<protein>
    <submittedName>
        <fullName evidence="8">DUF4433 domain-containing protein</fullName>
    </submittedName>
</protein>
<evidence type="ECO:0000313" key="9">
    <source>
        <dbReference type="Proteomes" id="UP000239554"/>
    </source>
</evidence>
<comment type="similarity">
    <text evidence="6">Belongs to the DarT ADP-ribosyltransferase family.</text>
</comment>
<feature type="binding site" evidence="10">
    <location>
        <position position="33"/>
    </location>
    <ligand>
        <name>NAD(+)</name>
        <dbReference type="ChEBI" id="CHEBI:57540"/>
    </ligand>
</feature>
<evidence type="ECO:0000256" key="5">
    <source>
        <dbReference type="ARBA" id="ARBA00023125"/>
    </source>
</evidence>
<evidence type="ECO:0007829" key="10">
    <source>
        <dbReference type="PDB" id="8BAQ"/>
    </source>
</evidence>
<dbReference type="GO" id="GO:0016757">
    <property type="term" value="F:glycosyltransferase activity"/>
    <property type="evidence" value="ECO:0007669"/>
    <property type="project" value="UniProtKB-UniRule"/>
</dbReference>
<dbReference type="PDB" id="8BAR">
    <property type="method" value="X-ray"/>
    <property type="resolution" value="1.63 A"/>
    <property type="chains" value="A=1-207"/>
</dbReference>
<dbReference type="Proteomes" id="UP000239554">
    <property type="component" value="Chromosome"/>
</dbReference>
<evidence type="ECO:0000256" key="6">
    <source>
        <dbReference type="PROSITE-ProRule" id="PRU01362"/>
    </source>
</evidence>
<keyword evidence="1 6" id="KW-1277">Toxin-antitoxin system</keyword>
<feature type="binding site" evidence="10">
    <location>
        <position position="61"/>
    </location>
    <ligand>
        <name>NAD(+)</name>
        <dbReference type="ChEBI" id="CHEBI:57540"/>
    </ligand>
</feature>
<feature type="binding site" evidence="10">
    <location>
        <position position="26"/>
    </location>
    <ligand>
        <name>NAD(+)</name>
        <dbReference type="ChEBI" id="CHEBI:57540"/>
    </ligand>
</feature>
<reference evidence="8 9" key="1">
    <citation type="journal article" date="2018" name="MBio">
        <title>Genomic Analysis of Hospital Plumbing Reveals Diverse Reservoir of Bacterial Plasmids Conferring Carbapenem Resistance.</title>
        <authorList>
            <consortium name="NISC Comparative Sequencing Program"/>
            <person name="Weingarten R.A."/>
            <person name="Johnson R.C."/>
            <person name="Conlan S."/>
            <person name="Ramsburg A.M."/>
            <person name="Dekker J.P."/>
            <person name="Lau A.F."/>
            <person name="Khil P."/>
            <person name="Odom R.T."/>
            <person name="Deming C."/>
            <person name="Park M."/>
            <person name="Thomas P.J."/>
            <person name="Henderson D.K."/>
            <person name="Palmore T.N."/>
            <person name="Segre J.A."/>
            <person name="Frank K.M."/>
        </authorList>
    </citation>
    <scope>NUCLEOTIDE SEQUENCE [LARGE SCALE GENOMIC DNA]</scope>
    <source>
        <strain evidence="8 9">ECONIH4</strain>
    </source>
</reference>